<dbReference type="EMBL" id="JADBJN010000002">
    <property type="protein sequence ID" value="KAG5675397.1"/>
    <property type="molecule type" value="Genomic_DNA"/>
</dbReference>
<accession>A0A9J6C0M2</accession>
<evidence type="ECO:0000313" key="8">
    <source>
        <dbReference type="Proteomes" id="UP001107558"/>
    </source>
</evidence>
<sequence>MHLALFDDEKKINAKALESTQPFSISHNLVQRKHESNNMEMNRGFAVNSNNANNKRDEIDSISSTAMHETTATAVAEGKFNDFVTSTNRKTIVEHHRIDDNNESRTQSFFQFLKSSFNCCSNNSRKINEQTELNYPLNLHLRMNEIFSMHDKLCDIAESFNDLYSIEMVTNITGSFIMILFGIFFETKIFHFNGLGLFKLDYTFIFSAVSAATSYLIVLLQFDMNADFQKFITNTNTTFA</sequence>
<comment type="caution">
    <text evidence="7">The sequence shown here is derived from an EMBL/GenBank/DDBJ whole genome shotgun (WGS) entry which is preliminary data.</text>
</comment>
<organism evidence="7 8">
    <name type="scientific">Polypedilum vanderplanki</name>
    <name type="common">Sleeping chironomid midge</name>
    <dbReference type="NCBI Taxonomy" id="319348"/>
    <lineage>
        <taxon>Eukaryota</taxon>
        <taxon>Metazoa</taxon>
        <taxon>Ecdysozoa</taxon>
        <taxon>Arthropoda</taxon>
        <taxon>Hexapoda</taxon>
        <taxon>Insecta</taxon>
        <taxon>Pterygota</taxon>
        <taxon>Neoptera</taxon>
        <taxon>Endopterygota</taxon>
        <taxon>Diptera</taxon>
        <taxon>Nematocera</taxon>
        <taxon>Chironomoidea</taxon>
        <taxon>Chironomidae</taxon>
        <taxon>Chironominae</taxon>
        <taxon>Polypedilum</taxon>
        <taxon>Polypedilum</taxon>
    </lineage>
</organism>
<protein>
    <submittedName>
        <fullName evidence="7">Uncharacterized protein</fullName>
    </submittedName>
</protein>
<dbReference type="OrthoDB" id="7790869at2759"/>
<dbReference type="GO" id="GO:0050909">
    <property type="term" value="P:sensory perception of taste"/>
    <property type="evidence" value="ECO:0007669"/>
    <property type="project" value="InterPro"/>
</dbReference>
<evidence type="ECO:0000256" key="3">
    <source>
        <dbReference type="ARBA" id="ARBA00022692"/>
    </source>
</evidence>
<keyword evidence="5 6" id="KW-0472">Membrane</keyword>
<dbReference type="Pfam" id="PF08395">
    <property type="entry name" value="7tm_7"/>
    <property type="match status" value="1"/>
</dbReference>
<dbReference type="InterPro" id="IPR013604">
    <property type="entry name" value="7TM_chemorcpt"/>
</dbReference>
<evidence type="ECO:0000256" key="2">
    <source>
        <dbReference type="ARBA" id="ARBA00022475"/>
    </source>
</evidence>
<keyword evidence="2" id="KW-1003">Cell membrane</keyword>
<evidence type="ECO:0000256" key="5">
    <source>
        <dbReference type="ARBA" id="ARBA00023136"/>
    </source>
</evidence>
<evidence type="ECO:0000313" key="7">
    <source>
        <dbReference type="EMBL" id="KAG5675397.1"/>
    </source>
</evidence>
<comment type="subcellular location">
    <subcellularLocation>
        <location evidence="1">Cell membrane</location>
        <topology evidence="1">Multi-pass membrane protein</topology>
    </subcellularLocation>
</comment>
<reference evidence="7" key="1">
    <citation type="submission" date="2021-03" db="EMBL/GenBank/DDBJ databases">
        <title>Chromosome level genome of the anhydrobiotic midge Polypedilum vanderplanki.</title>
        <authorList>
            <person name="Yoshida Y."/>
            <person name="Kikawada T."/>
            <person name="Gusev O."/>
        </authorList>
    </citation>
    <scope>NUCLEOTIDE SEQUENCE</scope>
    <source>
        <strain evidence="7">NIAS01</strain>
        <tissue evidence="7">Whole body or cell culture</tissue>
    </source>
</reference>
<gene>
    <name evidence="7" type="ORF">PVAND_005305</name>
</gene>
<dbReference type="GO" id="GO:0005886">
    <property type="term" value="C:plasma membrane"/>
    <property type="evidence" value="ECO:0007669"/>
    <property type="project" value="UniProtKB-SubCell"/>
</dbReference>
<evidence type="ECO:0000256" key="4">
    <source>
        <dbReference type="ARBA" id="ARBA00022989"/>
    </source>
</evidence>
<evidence type="ECO:0000256" key="6">
    <source>
        <dbReference type="SAM" id="Phobius"/>
    </source>
</evidence>
<feature type="transmembrane region" description="Helical" evidence="6">
    <location>
        <begin position="169"/>
        <end position="190"/>
    </location>
</feature>
<evidence type="ECO:0000256" key="1">
    <source>
        <dbReference type="ARBA" id="ARBA00004651"/>
    </source>
</evidence>
<keyword evidence="8" id="KW-1185">Reference proteome</keyword>
<dbReference type="Proteomes" id="UP001107558">
    <property type="component" value="Chromosome 2"/>
</dbReference>
<keyword evidence="4 6" id="KW-1133">Transmembrane helix</keyword>
<dbReference type="AlphaFoldDB" id="A0A9J6C0M2"/>
<proteinExistence type="predicted"/>
<feature type="transmembrane region" description="Helical" evidence="6">
    <location>
        <begin position="202"/>
        <end position="222"/>
    </location>
</feature>
<keyword evidence="3 6" id="KW-0812">Transmembrane</keyword>
<name>A0A9J6C0M2_POLVA</name>